<reference evidence="1 2" key="1">
    <citation type="submission" date="2018-04" db="EMBL/GenBank/DDBJ databases">
        <title>Active sludge and wastewater microbial communities from Klosterneuburg, Austria.</title>
        <authorList>
            <person name="Wagner M."/>
        </authorList>
    </citation>
    <scope>NUCLEOTIDE SEQUENCE [LARGE SCALE GENOMIC DNA]</scope>
    <source>
        <strain evidence="1 2">Nm 57</strain>
    </source>
</reference>
<name>A0ABX5MBL0_9PROT</name>
<proteinExistence type="predicted"/>
<accession>A0ABX5MBL0</accession>
<evidence type="ECO:0000313" key="2">
    <source>
        <dbReference type="Proteomes" id="UP000247780"/>
    </source>
</evidence>
<organism evidence="1 2">
    <name type="scientific">Nitrosomonas eutropha</name>
    <dbReference type="NCBI Taxonomy" id="916"/>
    <lineage>
        <taxon>Bacteria</taxon>
        <taxon>Pseudomonadati</taxon>
        <taxon>Pseudomonadota</taxon>
        <taxon>Betaproteobacteria</taxon>
        <taxon>Nitrosomonadales</taxon>
        <taxon>Nitrosomonadaceae</taxon>
        <taxon>Nitrosomonas</taxon>
    </lineage>
</organism>
<keyword evidence="2" id="KW-1185">Reference proteome</keyword>
<dbReference type="EMBL" id="QICQ01000007">
    <property type="protein sequence ID" value="PXV82477.1"/>
    <property type="molecule type" value="Genomic_DNA"/>
</dbReference>
<protein>
    <submittedName>
        <fullName evidence="1">Uncharacterized protein</fullName>
    </submittedName>
</protein>
<gene>
    <name evidence="1" type="ORF">C8R14_10749</name>
</gene>
<evidence type="ECO:0000313" key="1">
    <source>
        <dbReference type="EMBL" id="PXV82477.1"/>
    </source>
</evidence>
<comment type="caution">
    <text evidence="1">The sequence shown here is derived from an EMBL/GenBank/DDBJ whole genome shotgun (WGS) entry which is preliminary data.</text>
</comment>
<dbReference type="RefSeq" id="WP_011634529.1">
    <property type="nucleotide sequence ID" value="NZ_QICQ01000007.1"/>
</dbReference>
<sequence length="79" mass="9089">MDYGKDFRQATQQVVELSRFERQVINRRAKELAQLAEIAYREKLIEIALLDKDMDGTIDLMVIKRSIPEIDSEMGACDG</sequence>
<dbReference type="Proteomes" id="UP000247780">
    <property type="component" value="Unassembled WGS sequence"/>
</dbReference>